<dbReference type="CDD" id="cd17536">
    <property type="entry name" value="REC_YesN-like"/>
    <property type="match status" value="1"/>
</dbReference>
<feature type="domain" description="HTH araC/xylS-type" evidence="9">
    <location>
        <begin position="438"/>
        <end position="535"/>
    </location>
</feature>
<dbReference type="GO" id="GO:0003700">
    <property type="term" value="F:DNA-binding transcription factor activity"/>
    <property type="evidence" value="ECO:0007669"/>
    <property type="project" value="InterPro"/>
</dbReference>
<dbReference type="PANTHER" id="PTHR42713">
    <property type="entry name" value="HISTIDINE KINASE-RELATED"/>
    <property type="match status" value="1"/>
</dbReference>
<dbReference type="AlphaFoldDB" id="A0A1A5YJX4"/>
<dbReference type="InterPro" id="IPR018060">
    <property type="entry name" value="HTH_AraC"/>
</dbReference>
<dbReference type="InterPro" id="IPR018062">
    <property type="entry name" value="HTH_AraC-typ_CS"/>
</dbReference>
<dbReference type="STRING" id="1844972.A7K91_14045"/>
<dbReference type="PROSITE" id="PS50110">
    <property type="entry name" value="RESPONSE_REGULATORY"/>
    <property type="match status" value="1"/>
</dbReference>
<dbReference type="InterPro" id="IPR011006">
    <property type="entry name" value="CheY-like_superfamily"/>
</dbReference>
<evidence type="ECO:0000259" key="9">
    <source>
        <dbReference type="PROSITE" id="PS01124"/>
    </source>
</evidence>
<reference evidence="11 12" key="1">
    <citation type="submission" date="2016-05" db="EMBL/GenBank/DDBJ databases">
        <title>Paenibacillus oryzae. sp. nov., isolated from the rice root.</title>
        <authorList>
            <person name="Zhang J."/>
            <person name="Zhang X."/>
        </authorList>
    </citation>
    <scope>NUCLEOTIDE SEQUENCE [LARGE SCALE GENOMIC DNA]</scope>
    <source>
        <strain evidence="11 12">1DrF-4</strain>
    </source>
</reference>
<dbReference type="EMBL" id="LYPA01000054">
    <property type="protein sequence ID" value="OBR65690.1"/>
    <property type="molecule type" value="Genomic_DNA"/>
</dbReference>
<dbReference type="SMART" id="SM00448">
    <property type="entry name" value="REC"/>
    <property type="match status" value="1"/>
</dbReference>
<dbReference type="PROSITE" id="PS00041">
    <property type="entry name" value="HTH_ARAC_FAMILY_1"/>
    <property type="match status" value="1"/>
</dbReference>
<keyword evidence="7" id="KW-0804">Transcription</keyword>
<keyword evidence="6" id="KW-0238">DNA-binding</keyword>
<dbReference type="GO" id="GO:0043565">
    <property type="term" value="F:sequence-specific DNA binding"/>
    <property type="evidence" value="ECO:0007669"/>
    <property type="project" value="InterPro"/>
</dbReference>
<evidence type="ECO:0000256" key="4">
    <source>
        <dbReference type="ARBA" id="ARBA00023012"/>
    </source>
</evidence>
<evidence type="ECO:0000259" key="10">
    <source>
        <dbReference type="PROSITE" id="PS50110"/>
    </source>
</evidence>
<dbReference type="Proteomes" id="UP000092024">
    <property type="component" value="Unassembled WGS sequence"/>
</dbReference>
<evidence type="ECO:0000256" key="1">
    <source>
        <dbReference type="ARBA" id="ARBA00004496"/>
    </source>
</evidence>
<proteinExistence type="predicted"/>
<dbReference type="OrthoDB" id="9794370at2"/>
<feature type="domain" description="Response regulatory" evidence="10">
    <location>
        <begin position="3"/>
        <end position="120"/>
    </location>
</feature>
<evidence type="ECO:0000256" key="7">
    <source>
        <dbReference type="ARBA" id="ARBA00023163"/>
    </source>
</evidence>
<dbReference type="Pfam" id="PF00072">
    <property type="entry name" value="Response_reg"/>
    <property type="match status" value="1"/>
</dbReference>
<dbReference type="InterPro" id="IPR020449">
    <property type="entry name" value="Tscrpt_reg_AraC-type_HTH"/>
</dbReference>
<evidence type="ECO:0000256" key="3">
    <source>
        <dbReference type="ARBA" id="ARBA00022553"/>
    </source>
</evidence>
<evidence type="ECO:0008006" key="13">
    <source>
        <dbReference type="Google" id="ProtNLM"/>
    </source>
</evidence>
<keyword evidence="12" id="KW-1185">Reference proteome</keyword>
<dbReference type="Pfam" id="PF12833">
    <property type="entry name" value="HTH_18"/>
    <property type="match status" value="1"/>
</dbReference>
<organism evidence="11 12">
    <name type="scientific">Paenibacillus oryzae</name>
    <dbReference type="NCBI Taxonomy" id="1844972"/>
    <lineage>
        <taxon>Bacteria</taxon>
        <taxon>Bacillati</taxon>
        <taxon>Bacillota</taxon>
        <taxon>Bacilli</taxon>
        <taxon>Bacillales</taxon>
        <taxon>Paenibacillaceae</taxon>
        <taxon>Paenibacillus</taxon>
    </lineage>
</organism>
<dbReference type="RefSeq" id="WP_068683023.1">
    <property type="nucleotide sequence ID" value="NZ_LYPA01000054.1"/>
</dbReference>
<evidence type="ECO:0000256" key="2">
    <source>
        <dbReference type="ARBA" id="ARBA00022490"/>
    </source>
</evidence>
<evidence type="ECO:0000256" key="5">
    <source>
        <dbReference type="ARBA" id="ARBA00023015"/>
    </source>
</evidence>
<protein>
    <recommendedName>
        <fullName evidence="13">DNA-binding response regulator</fullName>
    </recommendedName>
</protein>
<sequence length="537" mass="61925">MFQILLVDDETYVVDDLEIAFHWESCSISKVFKAYSGKEALHIIQTERIDIVITDISMPGMNGLELIQSIRDAQLKIKCILLTGYAEFDYAKEAIHQGVVEYLIKPLDHARLHACLKSTVQSIVDEMEQAASYDHAMRAFKEHVPHLKDKLLNELIEGYRFSDEELQYKLQSYGLDFELNDTLFMLMIRLEERFSRLGNSNMNLFQFAVANIVTEMLNESFTLWHCSDANNHLVFLLKPIGAASGPELTQAGKLLSSLIELIHRNVHDYLKGGISIVSTYPGLFTGDISEMYDQSILALRKQAGKEHGHLLQLAERPETVKIRPLSMLYAPPTFMHLLETSQWEEFSKRLLKLRTVFNKLPEQTEEHLEEVKSVLLSSFHYVAHKNHVMLSEWSGQQSVRLSDMRSFAQIQEWAEALISLIRDKLEKDVDLHQQSLIQAIKSYIDSNLAMVSLQAIADHVSLHPVYVSKLFRKLCDISISDYLLKLKMEHALAYLRDTGDKVYEISEKLGYSNSQYFIKVFKDYYGMTPQEFREKRQ</sequence>
<keyword evidence="2" id="KW-0963">Cytoplasm</keyword>
<feature type="modified residue" description="4-aspartylphosphate" evidence="8">
    <location>
        <position position="55"/>
    </location>
</feature>
<comment type="caution">
    <text evidence="11">The sequence shown here is derived from an EMBL/GenBank/DDBJ whole genome shotgun (WGS) entry which is preliminary data.</text>
</comment>
<dbReference type="InterPro" id="IPR001789">
    <property type="entry name" value="Sig_transdc_resp-reg_receiver"/>
</dbReference>
<dbReference type="GO" id="GO:0000160">
    <property type="term" value="P:phosphorelay signal transduction system"/>
    <property type="evidence" value="ECO:0007669"/>
    <property type="project" value="UniProtKB-KW"/>
</dbReference>
<evidence type="ECO:0000256" key="8">
    <source>
        <dbReference type="PROSITE-ProRule" id="PRU00169"/>
    </source>
</evidence>
<dbReference type="PRINTS" id="PR00032">
    <property type="entry name" value="HTHARAC"/>
</dbReference>
<dbReference type="PANTHER" id="PTHR42713:SF3">
    <property type="entry name" value="TRANSCRIPTIONAL REGULATORY PROTEIN HPTR"/>
    <property type="match status" value="1"/>
</dbReference>
<dbReference type="InterPro" id="IPR009057">
    <property type="entry name" value="Homeodomain-like_sf"/>
</dbReference>
<keyword evidence="5" id="KW-0805">Transcription regulation</keyword>
<accession>A0A1A5YJX4</accession>
<keyword evidence="3 8" id="KW-0597">Phosphoprotein</keyword>
<evidence type="ECO:0000256" key="6">
    <source>
        <dbReference type="ARBA" id="ARBA00023125"/>
    </source>
</evidence>
<dbReference type="Gene3D" id="1.10.10.60">
    <property type="entry name" value="Homeodomain-like"/>
    <property type="match status" value="2"/>
</dbReference>
<dbReference type="PROSITE" id="PS01124">
    <property type="entry name" value="HTH_ARAC_FAMILY_2"/>
    <property type="match status" value="1"/>
</dbReference>
<dbReference type="Gene3D" id="3.40.50.2300">
    <property type="match status" value="1"/>
</dbReference>
<keyword evidence="4" id="KW-0902">Two-component regulatory system</keyword>
<dbReference type="SUPFAM" id="SSF52172">
    <property type="entry name" value="CheY-like"/>
    <property type="match status" value="1"/>
</dbReference>
<evidence type="ECO:0000313" key="12">
    <source>
        <dbReference type="Proteomes" id="UP000092024"/>
    </source>
</evidence>
<comment type="subcellular location">
    <subcellularLocation>
        <location evidence="1">Cytoplasm</location>
    </subcellularLocation>
</comment>
<evidence type="ECO:0000313" key="11">
    <source>
        <dbReference type="EMBL" id="OBR65690.1"/>
    </source>
</evidence>
<dbReference type="SUPFAM" id="SSF46689">
    <property type="entry name" value="Homeodomain-like"/>
    <property type="match status" value="1"/>
</dbReference>
<gene>
    <name evidence="11" type="ORF">A7K91_14045</name>
</gene>
<dbReference type="GO" id="GO:0005737">
    <property type="term" value="C:cytoplasm"/>
    <property type="evidence" value="ECO:0007669"/>
    <property type="project" value="UniProtKB-SubCell"/>
</dbReference>
<dbReference type="InterPro" id="IPR051552">
    <property type="entry name" value="HptR"/>
</dbReference>
<name>A0A1A5YJX4_9BACL</name>
<dbReference type="SMART" id="SM00342">
    <property type="entry name" value="HTH_ARAC"/>
    <property type="match status" value="1"/>
</dbReference>